<evidence type="ECO:0000259" key="6">
    <source>
        <dbReference type="PROSITE" id="PS50103"/>
    </source>
</evidence>
<name>A0AAW2H8X6_9NEOP</name>
<reference evidence="7" key="1">
    <citation type="journal article" date="2024" name="Gigascience">
        <title>Chromosome-level genome of the poultry shaft louse Menopon gallinae provides insight into the host-switching and adaptive evolution of parasitic lice.</title>
        <authorList>
            <person name="Xu Y."/>
            <person name="Ma L."/>
            <person name="Liu S."/>
            <person name="Liang Y."/>
            <person name="Liu Q."/>
            <person name="He Z."/>
            <person name="Tian L."/>
            <person name="Duan Y."/>
            <person name="Cai W."/>
            <person name="Li H."/>
            <person name="Song F."/>
        </authorList>
    </citation>
    <scope>NUCLEOTIDE SEQUENCE</scope>
    <source>
        <strain evidence="7">Cailab_2023a</strain>
    </source>
</reference>
<dbReference type="InterPro" id="IPR036855">
    <property type="entry name" value="Znf_CCCH_sf"/>
</dbReference>
<comment type="caution">
    <text evidence="7">The sequence shown here is derived from an EMBL/GenBank/DDBJ whole genome shotgun (WGS) entry which is preliminary data.</text>
</comment>
<proteinExistence type="predicted"/>
<keyword evidence="4 5" id="KW-0862">Zinc</keyword>
<sequence>MPPRRRRDGGGGVDRHRGHCVLRAGPMGKDADFESIMDILRILYNKYEPLRTAKDYSGANAYGGVAALFLSVADIFDGLAKDVDIMEGEVLFHERLCGIRRQTRIRKRRGHRRRPISFYKEKLGLDVSGKELWDMWVAEPEHVKKRFRDVADAQNSSDYQDDVNYEVDGVCRYNERCQFAHSVHELRYVERHPKHKTVVCKNFLSSRFCKYGQRCCFLHVESMQEGRVGGGRGVQRHCLRRKGDMDMEFQAIWCEDKGDSVQRVCPASRGAGGAGPLRRDRTSIGDSLGGNHALLWTKNPVFYVSTKHTKYFESSAQNMAPGEPVLPACE</sequence>
<dbReference type="AlphaFoldDB" id="A0AAW2H8X6"/>
<organism evidence="7">
    <name type="scientific">Menopon gallinae</name>
    <name type="common">poultry shaft louse</name>
    <dbReference type="NCBI Taxonomy" id="328185"/>
    <lineage>
        <taxon>Eukaryota</taxon>
        <taxon>Metazoa</taxon>
        <taxon>Ecdysozoa</taxon>
        <taxon>Arthropoda</taxon>
        <taxon>Hexapoda</taxon>
        <taxon>Insecta</taxon>
        <taxon>Pterygota</taxon>
        <taxon>Neoptera</taxon>
        <taxon>Paraneoptera</taxon>
        <taxon>Psocodea</taxon>
        <taxon>Troctomorpha</taxon>
        <taxon>Phthiraptera</taxon>
        <taxon>Amblycera</taxon>
        <taxon>Menoponidae</taxon>
        <taxon>Menopon</taxon>
    </lineage>
</organism>
<dbReference type="PROSITE" id="PS50103">
    <property type="entry name" value="ZF_C3H1"/>
    <property type="match status" value="1"/>
</dbReference>
<evidence type="ECO:0000256" key="4">
    <source>
        <dbReference type="ARBA" id="ARBA00022833"/>
    </source>
</evidence>
<dbReference type="InterPro" id="IPR000571">
    <property type="entry name" value="Znf_CCCH"/>
</dbReference>
<dbReference type="PANTHER" id="PTHR12547">
    <property type="entry name" value="CCCH ZINC FINGER/TIS11-RELATED"/>
    <property type="match status" value="1"/>
</dbReference>
<dbReference type="SUPFAM" id="SSF90229">
    <property type="entry name" value="CCCH zinc finger"/>
    <property type="match status" value="2"/>
</dbReference>
<dbReference type="PANTHER" id="PTHR12547:SF18">
    <property type="entry name" value="PROTEIN TIS11"/>
    <property type="match status" value="1"/>
</dbReference>
<evidence type="ECO:0000256" key="3">
    <source>
        <dbReference type="ARBA" id="ARBA00022771"/>
    </source>
</evidence>
<gene>
    <name evidence="7" type="ORF">PYX00_011670</name>
</gene>
<dbReference type="GO" id="GO:0003729">
    <property type="term" value="F:mRNA binding"/>
    <property type="evidence" value="ECO:0007669"/>
    <property type="project" value="InterPro"/>
</dbReference>
<evidence type="ECO:0000256" key="2">
    <source>
        <dbReference type="ARBA" id="ARBA00022737"/>
    </source>
</evidence>
<feature type="zinc finger region" description="C3H1-type" evidence="5">
    <location>
        <begin position="194"/>
        <end position="222"/>
    </location>
</feature>
<accession>A0AAW2H8X6</accession>
<dbReference type="InterPro" id="IPR045877">
    <property type="entry name" value="ZFP36-like"/>
</dbReference>
<evidence type="ECO:0000256" key="1">
    <source>
        <dbReference type="ARBA" id="ARBA00022723"/>
    </source>
</evidence>
<keyword evidence="1 5" id="KW-0479">Metal-binding</keyword>
<dbReference type="GO" id="GO:0008270">
    <property type="term" value="F:zinc ion binding"/>
    <property type="evidence" value="ECO:0007669"/>
    <property type="project" value="UniProtKB-KW"/>
</dbReference>
<feature type="domain" description="C3H1-type" evidence="6">
    <location>
        <begin position="194"/>
        <end position="222"/>
    </location>
</feature>
<keyword evidence="3 5" id="KW-0863">Zinc-finger</keyword>
<dbReference type="Gene3D" id="4.10.1000.10">
    <property type="entry name" value="Zinc finger, CCCH-type"/>
    <property type="match status" value="2"/>
</dbReference>
<dbReference type="Pfam" id="PF00642">
    <property type="entry name" value="zf-CCCH"/>
    <property type="match status" value="1"/>
</dbReference>
<evidence type="ECO:0000256" key="5">
    <source>
        <dbReference type="PROSITE-ProRule" id="PRU00723"/>
    </source>
</evidence>
<protein>
    <recommendedName>
        <fullName evidence="6">C3H1-type domain-containing protein</fullName>
    </recommendedName>
</protein>
<evidence type="ECO:0000313" key="7">
    <source>
        <dbReference type="EMBL" id="KAL0265953.1"/>
    </source>
</evidence>
<keyword evidence="2" id="KW-0677">Repeat</keyword>
<dbReference type="EMBL" id="JARGDH010000006">
    <property type="protein sequence ID" value="KAL0265953.1"/>
    <property type="molecule type" value="Genomic_DNA"/>
</dbReference>
<dbReference type="SMART" id="SM00356">
    <property type="entry name" value="ZnF_C3H1"/>
    <property type="match status" value="2"/>
</dbReference>